<dbReference type="PROSITE" id="PS50931">
    <property type="entry name" value="HTH_LYSR"/>
    <property type="match status" value="1"/>
</dbReference>
<proteinExistence type="inferred from homology"/>
<comment type="similarity">
    <text evidence="1">Belongs to the LysR transcriptional regulatory family.</text>
</comment>
<dbReference type="SUPFAM" id="SSF46785">
    <property type="entry name" value="Winged helix' DNA-binding domain"/>
    <property type="match status" value="1"/>
</dbReference>
<sequence length="299" mass="32782">MARPSLQALEVFLAVARLGSFRRAAATRGVTPSALSHLIRGLEEGLDVRLFHRTSRSVALTEAGRLLLERIGSPLDQVGAAIDRVGSLRDEPAGTLRINAPRIVAELVFEPIVARFLAAYPKIRLEVVTTDGLVDIVGEGFDAGIRRDRRLAPGMIAVPVGPARRFAVVAAPSYMEGREPPRTLADLQAHLCIERRFPNGSRYAWEFAKDGEAVEVEVTGPLVVDETRLMLRAALDGVGIGFMFEELVAHHLAAGRLLRFLEDWCPVAPRFHLFYSGRRQVPPPLRALIEFLKCAGPST</sequence>
<name>A0A6N6MT57_9HYPH</name>
<dbReference type="SUPFAM" id="SSF53850">
    <property type="entry name" value="Periplasmic binding protein-like II"/>
    <property type="match status" value="1"/>
</dbReference>
<evidence type="ECO:0000256" key="2">
    <source>
        <dbReference type="ARBA" id="ARBA00023015"/>
    </source>
</evidence>
<dbReference type="GO" id="GO:0003700">
    <property type="term" value="F:DNA-binding transcription factor activity"/>
    <property type="evidence" value="ECO:0007669"/>
    <property type="project" value="InterPro"/>
</dbReference>
<dbReference type="InterPro" id="IPR005119">
    <property type="entry name" value="LysR_subst-bd"/>
</dbReference>
<evidence type="ECO:0000313" key="6">
    <source>
        <dbReference type="EMBL" id="KAB1073460.1"/>
    </source>
</evidence>
<dbReference type="InterPro" id="IPR000847">
    <property type="entry name" value="LysR_HTH_N"/>
</dbReference>
<evidence type="ECO:0000313" key="7">
    <source>
        <dbReference type="Proteomes" id="UP000441523"/>
    </source>
</evidence>
<reference evidence="6 7" key="1">
    <citation type="submission" date="2019-09" db="EMBL/GenBank/DDBJ databases">
        <title>YIM 132548 draft genome.</title>
        <authorList>
            <person name="Jiang L."/>
        </authorList>
    </citation>
    <scope>NUCLEOTIDE SEQUENCE [LARGE SCALE GENOMIC DNA]</scope>
    <source>
        <strain evidence="6 7">YIM 132548</strain>
    </source>
</reference>
<dbReference type="Pfam" id="PF03466">
    <property type="entry name" value="LysR_substrate"/>
    <property type="match status" value="1"/>
</dbReference>
<organism evidence="6 7">
    <name type="scientific">Methylobacterium planeticum</name>
    <dbReference type="NCBI Taxonomy" id="2615211"/>
    <lineage>
        <taxon>Bacteria</taxon>
        <taxon>Pseudomonadati</taxon>
        <taxon>Pseudomonadota</taxon>
        <taxon>Alphaproteobacteria</taxon>
        <taxon>Hyphomicrobiales</taxon>
        <taxon>Methylobacteriaceae</taxon>
        <taxon>Methylobacterium</taxon>
    </lineage>
</organism>
<accession>A0A6N6MT57</accession>
<dbReference type="FunFam" id="1.10.10.10:FF:000001">
    <property type="entry name" value="LysR family transcriptional regulator"/>
    <property type="match status" value="1"/>
</dbReference>
<dbReference type="InterPro" id="IPR058163">
    <property type="entry name" value="LysR-type_TF_proteobact-type"/>
</dbReference>
<dbReference type="Proteomes" id="UP000441523">
    <property type="component" value="Unassembled WGS sequence"/>
</dbReference>
<feature type="domain" description="HTH lysR-type" evidence="5">
    <location>
        <begin position="4"/>
        <end position="61"/>
    </location>
</feature>
<dbReference type="PANTHER" id="PTHR30537">
    <property type="entry name" value="HTH-TYPE TRANSCRIPTIONAL REGULATOR"/>
    <property type="match status" value="1"/>
</dbReference>
<dbReference type="Gene3D" id="1.10.10.10">
    <property type="entry name" value="Winged helix-like DNA-binding domain superfamily/Winged helix DNA-binding domain"/>
    <property type="match status" value="1"/>
</dbReference>
<dbReference type="GO" id="GO:0006351">
    <property type="term" value="P:DNA-templated transcription"/>
    <property type="evidence" value="ECO:0007669"/>
    <property type="project" value="TreeGrafter"/>
</dbReference>
<protein>
    <submittedName>
        <fullName evidence="6">LysR family transcriptional regulator</fullName>
    </submittedName>
</protein>
<dbReference type="Pfam" id="PF00126">
    <property type="entry name" value="HTH_1"/>
    <property type="match status" value="1"/>
</dbReference>
<evidence type="ECO:0000256" key="3">
    <source>
        <dbReference type="ARBA" id="ARBA00023125"/>
    </source>
</evidence>
<keyword evidence="4" id="KW-0804">Transcription</keyword>
<dbReference type="InterPro" id="IPR036390">
    <property type="entry name" value="WH_DNA-bd_sf"/>
</dbReference>
<dbReference type="AlphaFoldDB" id="A0A6N6MT57"/>
<gene>
    <name evidence="6" type="ORF">F6X51_12010</name>
</gene>
<evidence type="ECO:0000259" key="5">
    <source>
        <dbReference type="PROSITE" id="PS50931"/>
    </source>
</evidence>
<dbReference type="EMBL" id="VZZJ01000008">
    <property type="protein sequence ID" value="KAB1073460.1"/>
    <property type="molecule type" value="Genomic_DNA"/>
</dbReference>
<evidence type="ECO:0000256" key="4">
    <source>
        <dbReference type="ARBA" id="ARBA00023163"/>
    </source>
</evidence>
<keyword evidence="3" id="KW-0238">DNA-binding</keyword>
<keyword evidence="2" id="KW-0805">Transcription regulation</keyword>
<dbReference type="CDD" id="cd08474">
    <property type="entry name" value="PBP2_CrgA_like_5"/>
    <property type="match status" value="1"/>
</dbReference>
<evidence type="ECO:0000256" key="1">
    <source>
        <dbReference type="ARBA" id="ARBA00009437"/>
    </source>
</evidence>
<dbReference type="Gene3D" id="3.40.190.290">
    <property type="match status" value="1"/>
</dbReference>
<comment type="caution">
    <text evidence="6">The sequence shown here is derived from an EMBL/GenBank/DDBJ whole genome shotgun (WGS) entry which is preliminary data.</text>
</comment>
<keyword evidence="7" id="KW-1185">Reference proteome</keyword>
<dbReference type="RefSeq" id="WP_150963896.1">
    <property type="nucleotide sequence ID" value="NZ_VZZJ01000008.1"/>
</dbReference>
<dbReference type="GO" id="GO:0043565">
    <property type="term" value="F:sequence-specific DNA binding"/>
    <property type="evidence" value="ECO:0007669"/>
    <property type="project" value="TreeGrafter"/>
</dbReference>
<dbReference type="PANTHER" id="PTHR30537:SF1">
    <property type="entry name" value="HTH-TYPE TRANSCRIPTIONAL REGULATOR PGRR"/>
    <property type="match status" value="1"/>
</dbReference>
<dbReference type="InterPro" id="IPR036388">
    <property type="entry name" value="WH-like_DNA-bd_sf"/>
</dbReference>